<evidence type="ECO:0000313" key="3">
    <source>
        <dbReference type="Proteomes" id="UP000054516"/>
    </source>
</evidence>
<dbReference type="Gene3D" id="3.40.250.10">
    <property type="entry name" value="Rhodanese-like domain"/>
    <property type="match status" value="1"/>
</dbReference>
<proteinExistence type="predicted"/>
<evidence type="ECO:0000259" key="1">
    <source>
        <dbReference type="PROSITE" id="PS50206"/>
    </source>
</evidence>
<sequence>MATIPARRILATGALTARPCLRVRIPSSSPVIRSSGRAASFSSSASVAKAAEAAAAVAGTRTIRKQAVTTPSSRGSVRWSTTSAPPESKIWTFEEIQALSERAPPRPVLIDVREPDELAATGRIPGAVNVPVTTAPDSFHVPAAEFEARFGFARPPADAELVFYCRAGVRSRAAAAVARHAGWSRVGEYPGSWLDWSARGGRVER</sequence>
<name>A0A1S8ABQ5_ROSNE</name>
<protein>
    <submittedName>
        <fullName evidence="2">Putative rhodanese domain-containing protein</fullName>
    </submittedName>
</protein>
<keyword evidence="3" id="KW-1185">Reference proteome</keyword>
<dbReference type="InterPro" id="IPR036873">
    <property type="entry name" value="Rhodanese-like_dom_sf"/>
</dbReference>
<dbReference type="EMBL" id="DF977558">
    <property type="protein sequence ID" value="GAW27352.1"/>
    <property type="molecule type" value="Genomic_DNA"/>
</dbReference>
<dbReference type="OrthoDB" id="566238at2759"/>
<dbReference type="GO" id="GO:0004792">
    <property type="term" value="F:thiosulfate-cyanide sulfurtransferase activity"/>
    <property type="evidence" value="ECO:0007669"/>
    <property type="project" value="TreeGrafter"/>
</dbReference>
<dbReference type="OMA" id="REPYELF"/>
<dbReference type="PROSITE" id="PS50206">
    <property type="entry name" value="RHODANESE_3"/>
    <property type="match status" value="1"/>
</dbReference>
<dbReference type="PANTHER" id="PTHR44086">
    <property type="entry name" value="THIOSULFATE SULFURTRANSFERASE RDL2, MITOCHONDRIAL-RELATED"/>
    <property type="match status" value="1"/>
</dbReference>
<dbReference type="InterPro" id="IPR001763">
    <property type="entry name" value="Rhodanese-like_dom"/>
</dbReference>
<dbReference type="SMART" id="SM00450">
    <property type="entry name" value="RHOD"/>
    <property type="match status" value="1"/>
</dbReference>
<reference evidence="2" key="1">
    <citation type="submission" date="2016-03" db="EMBL/GenBank/DDBJ databases">
        <title>Draft genome sequence of Rosellinia necatrix.</title>
        <authorList>
            <person name="Kanematsu S."/>
        </authorList>
    </citation>
    <scope>NUCLEOTIDE SEQUENCE [LARGE SCALE GENOMIC DNA]</scope>
    <source>
        <strain evidence="2">W97</strain>
    </source>
</reference>
<dbReference type="GO" id="GO:0005739">
    <property type="term" value="C:mitochondrion"/>
    <property type="evidence" value="ECO:0007669"/>
    <property type="project" value="TreeGrafter"/>
</dbReference>
<dbReference type="PANTHER" id="PTHR44086:SF10">
    <property type="entry name" value="THIOSULFATE SULFURTRANSFERASE_RHODANESE-LIKE DOMAIN-CONTAINING PROTEIN 3"/>
    <property type="match status" value="1"/>
</dbReference>
<gene>
    <name evidence="2" type="ORF">SAMD00023353_11300010</name>
</gene>
<accession>A0A1S8ABQ5</accession>
<dbReference type="SUPFAM" id="SSF52821">
    <property type="entry name" value="Rhodanese/Cell cycle control phosphatase"/>
    <property type="match status" value="1"/>
</dbReference>
<dbReference type="Pfam" id="PF00581">
    <property type="entry name" value="Rhodanese"/>
    <property type="match status" value="1"/>
</dbReference>
<dbReference type="Proteomes" id="UP000054516">
    <property type="component" value="Unassembled WGS sequence"/>
</dbReference>
<evidence type="ECO:0000313" key="2">
    <source>
        <dbReference type="EMBL" id="GAW27352.1"/>
    </source>
</evidence>
<dbReference type="AlphaFoldDB" id="A0A1S8ABQ5"/>
<feature type="domain" description="Rhodanese" evidence="1">
    <location>
        <begin position="103"/>
        <end position="205"/>
    </location>
</feature>
<dbReference type="STRING" id="77044.A0A1S8ABQ5"/>
<organism evidence="2">
    <name type="scientific">Rosellinia necatrix</name>
    <name type="common">White root-rot fungus</name>
    <dbReference type="NCBI Taxonomy" id="77044"/>
    <lineage>
        <taxon>Eukaryota</taxon>
        <taxon>Fungi</taxon>
        <taxon>Dikarya</taxon>
        <taxon>Ascomycota</taxon>
        <taxon>Pezizomycotina</taxon>
        <taxon>Sordariomycetes</taxon>
        <taxon>Xylariomycetidae</taxon>
        <taxon>Xylariales</taxon>
        <taxon>Xylariaceae</taxon>
        <taxon>Rosellinia</taxon>
    </lineage>
</organism>